<sequence>MLIGYLGVQPEDHCNRFKGRGYIIPMTRKLLMHVGPVTIDYDVLVAGLRGDVGFTSQEFIDVMSFSLKFLRKLVGADESYQPFIIPGSGTAAMEGVVSTLRRGDKVLVVSNGVFGDRWKALLNRYPVAVDVLKANPGDYVKPEEVEKAVEDEKYTMVTMTHVETSTGVREPVGEVAKRIRDKVELIVVDGVSSVGAEVVKMKDYQVDVYLTASQKALGIPPGAGLLVLSERAVSRLSDESVAGYFLNLKNWLDVMRNLEVSKGSYFATLPVHLVFMMAKAFELIEREGLENRIKRHERVAQGIRTGLESMGVDIVAKRPEAYSNTVTGVLLKKANPADVLKEVVTEGVELAPGVHPALAGKYFRIGHMGWVTPNDAIATLAVLERVLKRLGEPINLGEGVRAAQLSFS</sequence>
<dbReference type="eggNOG" id="arCOG00082">
    <property type="taxonomic scope" value="Archaea"/>
</dbReference>
<dbReference type="GO" id="GO:0019265">
    <property type="term" value="P:glycine biosynthetic process, by transamination of glyoxylate"/>
    <property type="evidence" value="ECO:0007669"/>
    <property type="project" value="TreeGrafter"/>
</dbReference>
<keyword evidence="5" id="KW-0663">Pyridoxal phosphate</keyword>
<dbReference type="HOGENOM" id="CLU_027686_5_2_2"/>
<evidence type="ECO:0000256" key="7">
    <source>
        <dbReference type="RuleBase" id="RU004504"/>
    </source>
</evidence>
<keyword evidence="9" id="KW-0670">Pyruvate</keyword>
<evidence type="ECO:0000256" key="3">
    <source>
        <dbReference type="ARBA" id="ARBA00022576"/>
    </source>
</evidence>
<dbReference type="STRING" id="671065.MetMK1DRAFT_00010170"/>
<dbReference type="InterPro" id="IPR015421">
    <property type="entry name" value="PyrdxlP-dep_Trfase_major"/>
</dbReference>
<keyword evidence="4 9" id="KW-0808">Transferase</keyword>
<dbReference type="GO" id="GO:0004760">
    <property type="term" value="F:L-serine-pyruvate transaminase activity"/>
    <property type="evidence" value="ECO:0007669"/>
    <property type="project" value="TreeGrafter"/>
</dbReference>
<comment type="similarity">
    <text evidence="2 6">Belongs to the class-V pyridoxal-phosphate-dependent aminotransferase family.</text>
</comment>
<evidence type="ECO:0000313" key="10">
    <source>
        <dbReference type="Proteomes" id="UP000003980"/>
    </source>
</evidence>
<dbReference type="Gene3D" id="3.40.640.10">
    <property type="entry name" value="Type I PLP-dependent aspartate aminotransferase-like (Major domain)"/>
    <property type="match status" value="1"/>
</dbReference>
<evidence type="ECO:0000256" key="2">
    <source>
        <dbReference type="ARBA" id="ARBA00009236"/>
    </source>
</evidence>
<evidence type="ECO:0000259" key="8">
    <source>
        <dbReference type="Pfam" id="PF00266"/>
    </source>
</evidence>
<dbReference type="PANTHER" id="PTHR21152:SF24">
    <property type="entry name" value="ALANINE--GLYOXYLATE AMINOTRANSFERASE 1"/>
    <property type="match status" value="1"/>
</dbReference>
<dbReference type="GO" id="GO:0008453">
    <property type="term" value="F:alanine-glyoxylate transaminase activity"/>
    <property type="evidence" value="ECO:0007669"/>
    <property type="project" value="TreeGrafter"/>
</dbReference>
<proteinExistence type="inferred from homology"/>
<dbReference type="Proteomes" id="UP000003980">
    <property type="component" value="Unassembled WGS sequence"/>
</dbReference>
<dbReference type="Pfam" id="PF00266">
    <property type="entry name" value="Aminotran_5"/>
    <property type="match status" value="1"/>
</dbReference>
<evidence type="ECO:0000256" key="1">
    <source>
        <dbReference type="ARBA" id="ARBA00001933"/>
    </source>
</evidence>
<reference evidence="9 10" key="1">
    <citation type="submission" date="2012-01" db="EMBL/GenBank/DDBJ databases">
        <title>Improved High-Quality Draft sequence of Metallosphaera yellowstonensis MK1.</title>
        <authorList>
            <consortium name="US DOE Joint Genome Institute"/>
            <person name="Lucas S."/>
            <person name="Han J."/>
            <person name="Cheng J.-F."/>
            <person name="Goodwin L."/>
            <person name="Pitluck S."/>
            <person name="Peters L."/>
            <person name="Teshima H."/>
            <person name="Detter J.C."/>
            <person name="Han C."/>
            <person name="Tapia R."/>
            <person name="Land M."/>
            <person name="Hauser L."/>
            <person name="Kyrpides N."/>
            <person name="Kozubal M."/>
            <person name="Macur R.E."/>
            <person name="Jay Z."/>
            <person name="Inskeep W."/>
            <person name="Woyke T."/>
        </authorList>
    </citation>
    <scope>NUCLEOTIDE SEQUENCE [LARGE SCALE GENOMIC DNA]</scope>
    <source>
        <strain evidence="9 10">MK1</strain>
    </source>
</reference>
<dbReference type="PIRSF" id="PIRSF000524">
    <property type="entry name" value="SPT"/>
    <property type="match status" value="1"/>
</dbReference>
<dbReference type="InterPro" id="IPR000192">
    <property type="entry name" value="Aminotrans_V_dom"/>
</dbReference>
<evidence type="ECO:0000256" key="5">
    <source>
        <dbReference type="ARBA" id="ARBA00022898"/>
    </source>
</evidence>
<evidence type="ECO:0000256" key="6">
    <source>
        <dbReference type="RuleBase" id="RU004075"/>
    </source>
</evidence>
<feature type="domain" description="Aminotransferase class V" evidence="8">
    <location>
        <begin position="66"/>
        <end position="358"/>
    </location>
</feature>
<dbReference type="SUPFAM" id="SSF53383">
    <property type="entry name" value="PLP-dependent transferases"/>
    <property type="match status" value="1"/>
</dbReference>
<organism evidence="9 10">
    <name type="scientific">Metallosphaera yellowstonensis MK1</name>
    <dbReference type="NCBI Taxonomy" id="671065"/>
    <lineage>
        <taxon>Archaea</taxon>
        <taxon>Thermoproteota</taxon>
        <taxon>Thermoprotei</taxon>
        <taxon>Sulfolobales</taxon>
        <taxon>Sulfolobaceae</taxon>
        <taxon>Metallosphaera</taxon>
    </lineage>
</organism>
<keyword evidence="10" id="KW-1185">Reference proteome</keyword>
<dbReference type="InterPro" id="IPR024169">
    <property type="entry name" value="SP_NH2Trfase/AEP_transaminase"/>
</dbReference>
<evidence type="ECO:0000313" key="9">
    <source>
        <dbReference type="EMBL" id="EHP70514.1"/>
    </source>
</evidence>
<dbReference type="EMBL" id="JH597761">
    <property type="protein sequence ID" value="EHP70514.1"/>
    <property type="molecule type" value="Genomic_DNA"/>
</dbReference>
<comment type="cofactor">
    <cofactor evidence="1 7">
        <name>pyridoxal 5'-phosphate</name>
        <dbReference type="ChEBI" id="CHEBI:597326"/>
    </cofactor>
</comment>
<keyword evidence="3 9" id="KW-0032">Aminotransferase</keyword>
<evidence type="ECO:0000256" key="4">
    <source>
        <dbReference type="ARBA" id="ARBA00022679"/>
    </source>
</evidence>
<dbReference type="PROSITE" id="PS00595">
    <property type="entry name" value="AA_TRANSFER_CLASS_5"/>
    <property type="match status" value="1"/>
</dbReference>
<name>H2C2P3_9CREN</name>
<dbReference type="InterPro" id="IPR015422">
    <property type="entry name" value="PyrdxlP-dep_Trfase_small"/>
</dbReference>
<accession>H2C2P3</accession>
<dbReference type="InterPro" id="IPR015424">
    <property type="entry name" value="PyrdxlP-dep_Trfase"/>
</dbReference>
<gene>
    <name evidence="9" type="ORF">MetMK1DRAFT_00010170</name>
</gene>
<dbReference type="PANTHER" id="PTHR21152">
    <property type="entry name" value="AMINOTRANSFERASE CLASS V"/>
    <property type="match status" value="1"/>
</dbReference>
<protein>
    <submittedName>
        <fullName evidence="9">Serine-pyruvate aminotransferase/archaeal aspartate aminotransferase</fullName>
    </submittedName>
</protein>
<dbReference type="InterPro" id="IPR020578">
    <property type="entry name" value="Aminotrans_V_PyrdxlP_BS"/>
</dbReference>
<dbReference type="AlphaFoldDB" id="H2C2P3"/>
<dbReference type="Gene3D" id="3.90.1150.10">
    <property type="entry name" value="Aspartate Aminotransferase, domain 1"/>
    <property type="match status" value="1"/>
</dbReference>